<dbReference type="EMBL" id="VCAZ01000046">
    <property type="protein sequence ID" value="TSM52304.1"/>
    <property type="molecule type" value="Genomic_DNA"/>
</dbReference>
<evidence type="ECO:0000313" key="3">
    <source>
        <dbReference type="Proteomes" id="UP000319801"/>
    </source>
</evidence>
<protein>
    <submittedName>
        <fullName evidence="2">Uncharacterized protein</fullName>
    </submittedName>
</protein>
<gene>
    <name evidence="2" type="ORF">Baya_8066</name>
</gene>
<feature type="region of interest" description="Disordered" evidence="1">
    <location>
        <begin position="1"/>
        <end position="31"/>
    </location>
</feature>
<accession>A0A556U468</accession>
<dbReference type="Proteomes" id="UP000319801">
    <property type="component" value="Unassembled WGS sequence"/>
</dbReference>
<sequence>MESPPDPTSEPGKSASETASAVRDSPLNLDALRKAEHQTPVRRHSCSSTNRGHFGHLSAKTENRACHLVRARSECANGDQGGLPTLESDFKDRGTPVPQCFDSGGAF</sequence>
<feature type="region of interest" description="Disordered" evidence="1">
    <location>
        <begin position="36"/>
        <end position="55"/>
    </location>
</feature>
<comment type="caution">
    <text evidence="2">The sequence shown here is derived from an EMBL/GenBank/DDBJ whole genome shotgun (WGS) entry which is preliminary data.</text>
</comment>
<proteinExistence type="predicted"/>
<reference evidence="2 3" key="1">
    <citation type="journal article" date="2019" name="Genome Biol. Evol.">
        <title>Whole-Genome Sequencing of the Giant Devil Catfish, Bagarius yarrelli.</title>
        <authorList>
            <person name="Jiang W."/>
            <person name="Lv Y."/>
            <person name="Cheng L."/>
            <person name="Yang K."/>
            <person name="Chao B."/>
            <person name="Wang X."/>
            <person name="Li Y."/>
            <person name="Pan X."/>
            <person name="You X."/>
            <person name="Zhang Y."/>
            <person name="Yang J."/>
            <person name="Li J."/>
            <person name="Zhang X."/>
            <person name="Liu S."/>
            <person name="Sun C."/>
            <person name="Yang J."/>
            <person name="Shi Q."/>
        </authorList>
    </citation>
    <scope>NUCLEOTIDE SEQUENCE [LARGE SCALE GENOMIC DNA]</scope>
    <source>
        <strain evidence="2">JWS20170419001</strain>
        <tissue evidence="2">Muscle</tissue>
    </source>
</reference>
<organism evidence="2 3">
    <name type="scientific">Bagarius yarrelli</name>
    <name type="common">Goonch</name>
    <name type="synonym">Bagrus yarrelli</name>
    <dbReference type="NCBI Taxonomy" id="175774"/>
    <lineage>
        <taxon>Eukaryota</taxon>
        <taxon>Metazoa</taxon>
        <taxon>Chordata</taxon>
        <taxon>Craniata</taxon>
        <taxon>Vertebrata</taxon>
        <taxon>Euteleostomi</taxon>
        <taxon>Actinopterygii</taxon>
        <taxon>Neopterygii</taxon>
        <taxon>Teleostei</taxon>
        <taxon>Ostariophysi</taxon>
        <taxon>Siluriformes</taxon>
        <taxon>Sisoridae</taxon>
        <taxon>Sisorinae</taxon>
        <taxon>Bagarius</taxon>
    </lineage>
</organism>
<evidence type="ECO:0000256" key="1">
    <source>
        <dbReference type="SAM" id="MobiDB-lite"/>
    </source>
</evidence>
<dbReference type="AlphaFoldDB" id="A0A556U468"/>
<evidence type="ECO:0000313" key="2">
    <source>
        <dbReference type="EMBL" id="TSM52304.1"/>
    </source>
</evidence>
<keyword evidence="3" id="KW-1185">Reference proteome</keyword>
<name>A0A556U468_BAGYA</name>
<feature type="region of interest" description="Disordered" evidence="1">
    <location>
        <begin position="76"/>
        <end position="107"/>
    </location>
</feature>
<dbReference type="OrthoDB" id="8927228at2759"/>